<reference evidence="7" key="1">
    <citation type="journal article" date="2014" name="Genome Announc.">
        <title>Genome sequence of the yeast Cyberlindnera fabianii (Hansenula fabianii).</title>
        <authorList>
            <person name="Freel K.C."/>
            <person name="Sarilar V."/>
            <person name="Neuveglise C."/>
            <person name="Devillers H."/>
            <person name="Friedrich A."/>
            <person name="Schacherer J."/>
        </authorList>
    </citation>
    <scope>NUCLEOTIDE SEQUENCE</scope>
    <source>
        <strain evidence="7">YJS4271</strain>
    </source>
</reference>
<proteinExistence type="predicted"/>
<feature type="compositionally biased region" description="Basic residues" evidence="5">
    <location>
        <begin position="346"/>
        <end position="356"/>
    </location>
</feature>
<dbReference type="GO" id="GO:0005509">
    <property type="term" value="F:calcium ion binding"/>
    <property type="evidence" value="ECO:0007669"/>
    <property type="project" value="InterPro"/>
</dbReference>
<dbReference type="AlphaFoldDB" id="A0A061B5I1"/>
<dbReference type="PhylomeDB" id="A0A061B5I1"/>
<sequence length="356" mass="41150">MINSLQKEYYSKSVEELTDLGIVGRLRLYDWKLEFVGLIIIALIVFFFNAGAYRNKAIVESWLKAIQPVLDENFAQVGVKKDQLYVKDSAQLYTSYATGRINIRGLTSRFELINRPNYFYYLTELFMSYFFESVPVPQDTAEIEVKLFDTQKLGKYIFAIVNKEGMNNARQENYYLSLTKTTESSKLPLQFVFMSESADLNEGLATEELREALKKAGPVLKYLAVTDLPSTHPNSEEEFVSAPKIVAKLNLKSDSQSLVAIRELVAEIIALADRVSKFQLKSEQQKKINNVRTSELNKIKKALQEIAAEELREKKLEAEREARRASQLSPEEQDKLDQKMREKRERRARNRQKQRM</sequence>
<dbReference type="VEuPathDB" id="FungiDB:BON22_2566"/>
<keyword evidence="4 6" id="KW-0472">Membrane</keyword>
<protein>
    <submittedName>
        <fullName evidence="7">CYFA0S09e00144g1_1</fullName>
    </submittedName>
</protein>
<comment type="subcellular location">
    <subcellularLocation>
        <location evidence="1">Membrane</location>
        <topology evidence="1">Single-pass membrane protein</topology>
    </subcellularLocation>
</comment>
<dbReference type="GO" id="GO:0005783">
    <property type="term" value="C:endoplasmic reticulum"/>
    <property type="evidence" value="ECO:0007669"/>
    <property type="project" value="InterPro"/>
</dbReference>
<name>A0A061B5I1_CYBFA</name>
<evidence type="ECO:0000256" key="4">
    <source>
        <dbReference type="ARBA" id="ARBA00023136"/>
    </source>
</evidence>
<feature type="region of interest" description="Disordered" evidence="5">
    <location>
        <begin position="316"/>
        <end position="356"/>
    </location>
</feature>
<accession>A0A061B5I1</accession>
<dbReference type="GO" id="GO:0016020">
    <property type="term" value="C:membrane"/>
    <property type="evidence" value="ECO:0007669"/>
    <property type="project" value="UniProtKB-SubCell"/>
</dbReference>
<dbReference type="EMBL" id="LK052894">
    <property type="protein sequence ID" value="CDR42285.1"/>
    <property type="molecule type" value="Genomic_DNA"/>
</dbReference>
<dbReference type="Pfam" id="PF07946">
    <property type="entry name" value="CCDC47"/>
    <property type="match status" value="1"/>
</dbReference>
<gene>
    <name evidence="7" type="ORF">CYFA0S_09e00144g</name>
</gene>
<evidence type="ECO:0000256" key="3">
    <source>
        <dbReference type="ARBA" id="ARBA00022989"/>
    </source>
</evidence>
<feature type="transmembrane region" description="Helical" evidence="6">
    <location>
        <begin position="35"/>
        <end position="53"/>
    </location>
</feature>
<dbReference type="GO" id="GO:0032469">
    <property type="term" value="P:endoplasmic reticulum calcium ion homeostasis"/>
    <property type="evidence" value="ECO:0007669"/>
    <property type="project" value="InterPro"/>
</dbReference>
<dbReference type="InterPro" id="IPR012879">
    <property type="entry name" value="CCDC47"/>
</dbReference>
<feature type="compositionally biased region" description="Basic and acidic residues" evidence="5">
    <location>
        <begin position="332"/>
        <end position="345"/>
    </location>
</feature>
<dbReference type="PANTHER" id="PTHR12883:SF0">
    <property type="entry name" value="PAT COMPLEX SUBUNIT CCDC47"/>
    <property type="match status" value="1"/>
</dbReference>
<evidence type="ECO:0000313" key="7">
    <source>
        <dbReference type="EMBL" id="CDR42285.1"/>
    </source>
</evidence>
<keyword evidence="2 6" id="KW-0812">Transmembrane</keyword>
<evidence type="ECO:0000256" key="6">
    <source>
        <dbReference type="SAM" id="Phobius"/>
    </source>
</evidence>
<evidence type="ECO:0000256" key="2">
    <source>
        <dbReference type="ARBA" id="ARBA00022692"/>
    </source>
</evidence>
<evidence type="ECO:0000256" key="1">
    <source>
        <dbReference type="ARBA" id="ARBA00004167"/>
    </source>
</evidence>
<organism evidence="7">
    <name type="scientific">Cyberlindnera fabianii</name>
    <name type="common">Yeast</name>
    <name type="synonym">Hansenula fabianii</name>
    <dbReference type="NCBI Taxonomy" id="36022"/>
    <lineage>
        <taxon>Eukaryota</taxon>
        <taxon>Fungi</taxon>
        <taxon>Dikarya</taxon>
        <taxon>Ascomycota</taxon>
        <taxon>Saccharomycotina</taxon>
        <taxon>Saccharomycetes</taxon>
        <taxon>Phaffomycetales</taxon>
        <taxon>Phaffomycetaceae</taxon>
        <taxon>Cyberlindnera</taxon>
    </lineage>
</organism>
<evidence type="ECO:0000256" key="5">
    <source>
        <dbReference type="SAM" id="MobiDB-lite"/>
    </source>
</evidence>
<dbReference type="PANTHER" id="PTHR12883">
    <property type="entry name" value="ADIPOCYTE-SPECIFIC PROTEIN 4-RELATED"/>
    <property type="match status" value="1"/>
</dbReference>
<keyword evidence="3 6" id="KW-1133">Transmembrane helix</keyword>
<dbReference type="OrthoDB" id="10039147at2759"/>